<feature type="repeat" description="ANK" evidence="3">
    <location>
        <begin position="80"/>
        <end position="112"/>
    </location>
</feature>
<evidence type="ECO:0000256" key="1">
    <source>
        <dbReference type="ARBA" id="ARBA00022737"/>
    </source>
</evidence>
<protein>
    <submittedName>
        <fullName evidence="4">Uncharacterized protein</fullName>
    </submittedName>
</protein>
<gene>
    <name evidence="4" type="ORF">SteCoe_21849</name>
</gene>
<sequence length="153" mass="17125">MGSSNSSRTIKNNKDLALFMAVKEGSPEAVKILVHCENWKHLRISDTQWTLLHLASWYGHSELCKELILLGADPNAKDAHSETPLHLAVFRKHISTIKILAKYATEKNPTNIKGQTPLDLAEECGSEEIKIIVQEWNLRSATLRSATLNIVDI</sequence>
<reference evidence="4 5" key="1">
    <citation type="submission" date="2016-11" db="EMBL/GenBank/DDBJ databases">
        <title>The macronuclear genome of Stentor coeruleus: a giant cell with tiny introns.</title>
        <authorList>
            <person name="Slabodnick M."/>
            <person name="Ruby J.G."/>
            <person name="Reiff S.B."/>
            <person name="Swart E.C."/>
            <person name="Gosai S."/>
            <person name="Prabakaran S."/>
            <person name="Witkowska E."/>
            <person name="Larue G.E."/>
            <person name="Fisher S."/>
            <person name="Freeman R.M."/>
            <person name="Gunawardena J."/>
            <person name="Chu W."/>
            <person name="Stover N.A."/>
            <person name="Gregory B.D."/>
            <person name="Nowacki M."/>
            <person name="Derisi J."/>
            <person name="Roy S.W."/>
            <person name="Marshall W.F."/>
            <person name="Sood P."/>
        </authorList>
    </citation>
    <scope>NUCLEOTIDE SEQUENCE [LARGE SCALE GENOMIC DNA]</scope>
    <source>
        <strain evidence="4">WM001</strain>
    </source>
</reference>
<evidence type="ECO:0000313" key="4">
    <source>
        <dbReference type="EMBL" id="OMJ78365.1"/>
    </source>
</evidence>
<keyword evidence="2 3" id="KW-0040">ANK repeat</keyword>
<dbReference type="Gene3D" id="1.25.40.20">
    <property type="entry name" value="Ankyrin repeat-containing domain"/>
    <property type="match status" value="1"/>
</dbReference>
<dbReference type="Pfam" id="PF12796">
    <property type="entry name" value="Ank_2"/>
    <property type="match status" value="1"/>
</dbReference>
<dbReference type="Pfam" id="PF00023">
    <property type="entry name" value="Ank"/>
    <property type="match status" value="1"/>
</dbReference>
<keyword evidence="5" id="KW-1185">Reference proteome</keyword>
<dbReference type="PROSITE" id="PS50297">
    <property type="entry name" value="ANK_REP_REGION"/>
    <property type="match status" value="1"/>
</dbReference>
<dbReference type="AlphaFoldDB" id="A0A1R2BP62"/>
<dbReference type="SUPFAM" id="SSF48403">
    <property type="entry name" value="Ankyrin repeat"/>
    <property type="match status" value="1"/>
</dbReference>
<proteinExistence type="predicted"/>
<organism evidence="4 5">
    <name type="scientific">Stentor coeruleus</name>
    <dbReference type="NCBI Taxonomy" id="5963"/>
    <lineage>
        <taxon>Eukaryota</taxon>
        <taxon>Sar</taxon>
        <taxon>Alveolata</taxon>
        <taxon>Ciliophora</taxon>
        <taxon>Postciliodesmatophora</taxon>
        <taxon>Heterotrichea</taxon>
        <taxon>Heterotrichida</taxon>
        <taxon>Stentoridae</taxon>
        <taxon>Stentor</taxon>
    </lineage>
</organism>
<name>A0A1R2BP62_9CILI</name>
<dbReference type="InterPro" id="IPR002110">
    <property type="entry name" value="Ankyrin_rpt"/>
</dbReference>
<keyword evidence="1" id="KW-0677">Repeat</keyword>
<comment type="caution">
    <text evidence="4">The sequence shown here is derived from an EMBL/GenBank/DDBJ whole genome shotgun (WGS) entry which is preliminary data.</text>
</comment>
<dbReference type="InterPro" id="IPR036770">
    <property type="entry name" value="Ankyrin_rpt-contain_sf"/>
</dbReference>
<dbReference type="EMBL" id="MPUH01000525">
    <property type="protein sequence ID" value="OMJ78365.1"/>
    <property type="molecule type" value="Genomic_DNA"/>
</dbReference>
<dbReference type="SMART" id="SM00248">
    <property type="entry name" value="ANK"/>
    <property type="match status" value="3"/>
</dbReference>
<feature type="repeat" description="ANK" evidence="3">
    <location>
        <begin position="47"/>
        <end position="79"/>
    </location>
</feature>
<dbReference type="PROSITE" id="PS50088">
    <property type="entry name" value="ANK_REPEAT"/>
    <property type="match status" value="2"/>
</dbReference>
<evidence type="ECO:0000256" key="3">
    <source>
        <dbReference type="PROSITE-ProRule" id="PRU00023"/>
    </source>
</evidence>
<evidence type="ECO:0000313" key="5">
    <source>
        <dbReference type="Proteomes" id="UP000187209"/>
    </source>
</evidence>
<accession>A0A1R2BP62</accession>
<dbReference type="OrthoDB" id="10264606at2759"/>
<dbReference type="PANTHER" id="PTHR24171">
    <property type="entry name" value="ANKYRIN REPEAT DOMAIN-CONTAINING PROTEIN 39-RELATED"/>
    <property type="match status" value="1"/>
</dbReference>
<evidence type="ECO:0000256" key="2">
    <source>
        <dbReference type="ARBA" id="ARBA00023043"/>
    </source>
</evidence>
<dbReference type="Proteomes" id="UP000187209">
    <property type="component" value="Unassembled WGS sequence"/>
</dbReference>